<dbReference type="Proteomes" id="UP000188354">
    <property type="component" value="Chromosome LG15"/>
</dbReference>
<name>A0A4P1QXH5_LUPAN</name>
<keyword evidence="1" id="KW-1133">Transmembrane helix</keyword>
<dbReference type="AlphaFoldDB" id="A0A4P1QXH5"/>
<keyword evidence="1" id="KW-0472">Membrane</keyword>
<reference evidence="2 3" key="1">
    <citation type="journal article" date="2017" name="Plant Biotechnol. J.">
        <title>A comprehensive draft genome sequence for lupin (Lupinus angustifolius), an emerging health food: insights into plant-microbe interactions and legume evolution.</title>
        <authorList>
            <person name="Hane J.K."/>
            <person name="Ming Y."/>
            <person name="Kamphuis L.G."/>
            <person name="Nelson M.N."/>
            <person name="Garg G."/>
            <person name="Atkins C.A."/>
            <person name="Bayer P.E."/>
            <person name="Bravo A."/>
            <person name="Bringans S."/>
            <person name="Cannon S."/>
            <person name="Edwards D."/>
            <person name="Foley R."/>
            <person name="Gao L.L."/>
            <person name="Harrison M.J."/>
            <person name="Huang W."/>
            <person name="Hurgobin B."/>
            <person name="Li S."/>
            <person name="Liu C.W."/>
            <person name="McGrath A."/>
            <person name="Morahan G."/>
            <person name="Murray J."/>
            <person name="Weller J."/>
            <person name="Jian J."/>
            <person name="Singh K.B."/>
        </authorList>
    </citation>
    <scope>NUCLEOTIDE SEQUENCE [LARGE SCALE GENOMIC DNA]</scope>
    <source>
        <strain evidence="3">cv. Tanjil</strain>
        <tissue evidence="2">Whole plant</tissue>
    </source>
</reference>
<evidence type="ECO:0000313" key="2">
    <source>
        <dbReference type="EMBL" id="OIV97196.1"/>
    </source>
</evidence>
<accession>A0A4P1QXH5</accession>
<gene>
    <name evidence="2" type="ORF">TanjilG_28947</name>
</gene>
<organism evidence="2 3">
    <name type="scientific">Lupinus angustifolius</name>
    <name type="common">Narrow-leaved blue lupine</name>
    <dbReference type="NCBI Taxonomy" id="3871"/>
    <lineage>
        <taxon>Eukaryota</taxon>
        <taxon>Viridiplantae</taxon>
        <taxon>Streptophyta</taxon>
        <taxon>Embryophyta</taxon>
        <taxon>Tracheophyta</taxon>
        <taxon>Spermatophyta</taxon>
        <taxon>Magnoliopsida</taxon>
        <taxon>eudicotyledons</taxon>
        <taxon>Gunneridae</taxon>
        <taxon>Pentapetalae</taxon>
        <taxon>rosids</taxon>
        <taxon>fabids</taxon>
        <taxon>Fabales</taxon>
        <taxon>Fabaceae</taxon>
        <taxon>Papilionoideae</taxon>
        <taxon>50 kb inversion clade</taxon>
        <taxon>genistoids sensu lato</taxon>
        <taxon>core genistoids</taxon>
        <taxon>Genisteae</taxon>
        <taxon>Lupinus</taxon>
    </lineage>
</organism>
<evidence type="ECO:0000313" key="3">
    <source>
        <dbReference type="Proteomes" id="UP000188354"/>
    </source>
</evidence>
<sequence>MMVVVGMVMLLQFALKESVTMRLIILAFLLFHPWKVTMTMMVVMTMLPQHKLLHCLLRSHLSPLAKVIRFNS</sequence>
<protein>
    <submittedName>
        <fullName evidence="2">Uncharacterized protein</fullName>
    </submittedName>
</protein>
<keyword evidence="3" id="KW-1185">Reference proteome</keyword>
<evidence type="ECO:0000256" key="1">
    <source>
        <dbReference type="SAM" id="Phobius"/>
    </source>
</evidence>
<feature type="transmembrane region" description="Helical" evidence="1">
    <location>
        <begin position="26"/>
        <end position="47"/>
    </location>
</feature>
<dbReference type="Gramene" id="OIV97196">
    <property type="protein sequence ID" value="OIV97196"/>
    <property type="gene ID" value="TanjilG_28947"/>
</dbReference>
<proteinExistence type="predicted"/>
<keyword evidence="1" id="KW-0812">Transmembrane</keyword>
<dbReference type="EMBL" id="CM007375">
    <property type="protein sequence ID" value="OIV97196.1"/>
    <property type="molecule type" value="Genomic_DNA"/>
</dbReference>